<dbReference type="PIRSF" id="PIRSF036421">
    <property type="entry name" value="Tricorn_protease"/>
    <property type="match status" value="1"/>
</dbReference>
<dbReference type="InterPro" id="IPR005151">
    <property type="entry name" value="Tail-specific_protease"/>
</dbReference>
<dbReference type="Pfam" id="PF14684">
    <property type="entry name" value="Tricorn_C1"/>
    <property type="match status" value="1"/>
</dbReference>
<feature type="compositionally biased region" description="Basic and acidic residues" evidence="9">
    <location>
        <begin position="563"/>
        <end position="585"/>
    </location>
</feature>
<feature type="region of interest" description="Disordered" evidence="9">
    <location>
        <begin position="554"/>
        <end position="591"/>
    </location>
</feature>
<evidence type="ECO:0000313" key="12">
    <source>
        <dbReference type="Proteomes" id="UP000663929"/>
    </source>
</evidence>
<organism evidence="11 12">
    <name type="scientific">Sulfidibacter corallicola</name>
    <dbReference type="NCBI Taxonomy" id="2818388"/>
    <lineage>
        <taxon>Bacteria</taxon>
        <taxon>Pseudomonadati</taxon>
        <taxon>Acidobacteriota</taxon>
        <taxon>Holophagae</taxon>
        <taxon>Acanthopleuribacterales</taxon>
        <taxon>Acanthopleuribacteraceae</taxon>
        <taxon>Sulfidibacter</taxon>
    </lineage>
</organism>
<feature type="active site" description="Charge relay system" evidence="8">
    <location>
        <position position="769"/>
    </location>
</feature>
<evidence type="ECO:0000256" key="8">
    <source>
        <dbReference type="PIRSR" id="PIRSR036421-1"/>
    </source>
</evidence>
<comment type="function">
    <text evidence="7">Degrades oligopeptides.</text>
</comment>
<dbReference type="InterPro" id="IPR011044">
    <property type="entry name" value="Quino_amine_DH_bsu"/>
</dbReference>
<dbReference type="SMART" id="SM00228">
    <property type="entry name" value="PDZ"/>
    <property type="match status" value="1"/>
</dbReference>
<dbReference type="EC" id="3.4.21.-" evidence="7"/>
<dbReference type="Gene3D" id="2.30.42.10">
    <property type="match status" value="1"/>
</dbReference>
<dbReference type="PANTHER" id="PTHR43253">
    <property type="entry name" value="TRICORN PROTEASE HOMOLOG 2-RELATED"/>
    <property type="match status" value="1"/>
</dbReference>
<dbReference type="CDD" id="cd07562">
    <property type="entry name" value="Peptidase_S41_TRI"/>
    <property type="match status" value="1"/>
</dbReference>
<dbReference type="InterPro" id="IPR036034">
    <property type="entry name" value="PDZ_sf"/>
</dbReference>
<evidence type="ECO:0000256" key="5">
    <source>
        <dbReference type="ARBA" id="ARBA00022801"/>
    </source>
</evidence>
<dbReference type="Gene3D" id="2.120.10.60">
    <property type="entry name" value="Tricorn protease N-terminal domain"/>
    <property type="match status" value="1"/>
</dbReference>
<dbReference type="Pfam" id="PF14685">
    <property type="entry name" value="PDZ_Tricorn"/>
    <property type="match status" value="1"/>
</dbReference>
<dbReference type="Gene3D" id="3.90.226.10">
    <property type="entry name" value="2-enoyl-CoA Hydratase, Chain A, domain 1"/>
    <property type="match status" value="1"/>
</dbReference>
<dbReference type="PANTHER" id="PTHR43253:SF1">
    <property type="entry name" value="TRICORN PROTEASE HOMOLOG 2-RELATED"/>
    <property type="match status" value="1"/>
</dbReference>
<keyword evidence="5 7" id="KW-0378">Hydrolase</keyword>
<dbReference type="InterPro" id="IPR028204">
    <property type="entry name" value="Tricorn_C1"/>
</dbReference>
<evidence type="ECO:0000256" key="6">
    <source>
        <dbReference type="ARBA" id="ARBA00022825"/>
    </source>
</evidence>
<name>A0A8A4TES2_SULCO</name>
<proteinExistence type="inferred from homology"/>
<dbReference type="Gene3D" id="2.120.10.30">
    <property type="entry name" value="TolB, C-terminal domain"/>
    <property type="match status" value="2"/>
</dbReference>
<protein>
    <recommendedName>
        <fullName evidence="7">Tricorn protease homolog</fullName>
        <ecNumber evidence="7">3.4.21.-</ecNumber>
    </recommendedName>
</protein>
<dbReference type="Pfam" id="PF26549">
    <property type="entry name" value="Tricorn_N"/>
    <property type="match status" value="1"/>
</dbReference>
<evidence type="ECO:0000259" key="10">
    <source>
        <dbReference type="PROSITE" id="PS50106"/>
    </source>
</evidence>
<keyword evidence="12" id="KW-1185">Reference proteome</keyword>
<keyword evidence="4 7" id="KW-0645">Protease</keyword>
<dbReference type="GO" id="GO:0005737">
    <property type="term" value="C:cytoplasm"/>
    <property type="evidence" value="ECO:0007669"/>
    <property type="project" value="UniProtKB-SubCell"/>
</dbReference>
<dbReference type="InterPro" id="IPR012393">
    <property type="entry name" value="Tricorn_protease"/>
</dbReference>
<dbReference type="EMBL" id="CP071793">
    <property type="protein sequence ID" value="QTD47722.1"/>
    <property type="molecule type" value="Genomic_DNA"/>
</dbReference>
<evidence type="ECO:0000256" key="4">
    <source>
        <dbReference type="ARBA" id="ARBA00022670"/>
    </source>
</evidence>
<dbReference type="Pfam" id="PF26550">
    <property type="entry name" value="Tricorn_2nd"/>
    <property type="match status" value="1"/>
</dbReference>
<dbReference type="InterPro" id="IPR011042">
    <property type="entry name" value="6-blade_b-propeller_TolB-like"/>
</dbReference>
<reference evidence="11" key="1">
    <citation type="submission" date="2021-03" db="EMBL/GenBank/DDBJ databases">
        <title>Acanthopleuribacteraceae sp. M133.</title>
        <authorList>
            <person name="Wang G."/>
        </authorList>
    </citation>
    <scope>NUCLEOTIDE SEQUENCE</scope>
    <source>
        <strain evidence="11">M133</strain>
    </source>
</reference>
<comment type="similarity">
    <text evidence="2 7">Belongs to the peptidase S41B family.</text>
</comment>
<evidence type="ECO:0000256" key="7">
    <source>
        <dbReference type="PIRNR" id="PIRNR036421"/>
    </source>
</evidence>
<dbReference type="GO" id="GO:0006508">
    <property type="term" value="P:proteolysis"/>
    <property type="evidence" value="ECO:0007669"/>
    <property type="project" value="UniProtKB-UniRule"/>
</dbReference>
<dbReference type="AlphaFoldDB" id="A0A8A4TES2"/>
<comment type="subcellular location">
    <subcellularLocation>
        <location evidence="1 7">Cytoplasm</location>
    </subcellularLocation>
</comment>
<dbReference type="InterPro" id="IPR029414">
    <property type="entry name" value="Tricorn_PDZ"/>
</dbReference>
<accession>A0A8A4TES2</accession>
<evidence type="ECO:0000256" key="2">
    <source>
        <dbReference type="ARBA" id="ARBA00008524"/>
    </source>
</evidence>
<dbReference type="InterPro" id="IPR029045">
    <property type="entry name" value="ClpP/crotonase-like_dom_sf"/>
</dbReference>
<dbReference type="Gene3D" id="3.30.750.44">
    <property type="match status" value="1"/>
</dbReference>
<dbReference type="SMART" id="SM00245">
    <property type="entry name" value="TSPc"/>
    <property type="match status" value="1"/>
</dbReference>
<dbReference type="RefSeq" id="WP_237377388.1">
    <property type="nucleotide sequence ID" value="NZ_CP071793.1"/>
</dbReference>
<keyword evidence="3 7" id="KW-0963">Cytoplasm</keyword>
<dbReference type="Pfam" id="PF03572">
    <property type="entry name" value="Peptidase_S41"/>
    <property type="match status" value="1"/>
</dbReference>
<gene>
    <name evidence="11" type="ORF">J3U87_19200</name>
</gene>
<sequence>MTRICLPCKAFSSWFRSVPHLLTIALFCLPLFAQDGRPFTRFPSLSPDGETLAFNFQGDIWTVPVNGGVARRLTVHEAYESRPRWAPDGRHLTFNSDRSGNEDVWIMASDGSDPRRLTYRSSDDVVCDWTPEGRILFTSIRDFAPFHWMPEIYGVSVEGGTPARALDGLGRNPAMSPDGRFIALVRGATREWRKRYRGPADREIWLYDTKKKRYTQLTQFAGNDLHPRWAAKRELCFVSERNGTHNIFRVSLDNAGKAKGEPRQITHFEKDGVRWYDVAGNRYVMEADTRIFLQEGDTGKASPVDIQVAQDQRFSEIERKTFTANATEIAVSPNGKYAALVIRGELFLIQNDKEKTRTVQLTRHAHRDRDVAWADDQTLIFSSDREGQYDLYALVAADEDQTDLFRSLTHRTVRLTDDQRDERRPSISPDGKKVAFIRGVADLIVADYGDDFTLGKERALYEGWSPPGSLNWSPDSRWLAYAQEDLTFNADIYIQPIDGSRPATNITLHPRMDIRPAWSPDGTKLSFISAREGVDHDVWMVWLRKRDWEKTSADWEEEVVEPVSKDGSKEREKDETKDKKDKQTEEPEPITIDFEDIHERLVQVTAFPGDESAPQFSEDGKTIYFLGTTGNNAPRFTGRDVFKIKWDGTKLENVTKNKLNPTYLKMGPGFKHLFAIKQGGKVVRIASKGGKVEPLGFKARMAINHPLEHLQIFDEAWRALHDSFYDPDFHGADWQEAHDKYRSWATLASTDRDFEDVLNMMLGELNASHMGFYGKNRYETAEEKTGLLGAELVPVAKGVEVVRVLPNTPADRESSRLSVGDVITAVDGEKIGPKTNIYALLVDTVNEKVVLTVENAKGKARQVIIRPTERQRSQLYESFVKSRRALTEKYSKGRLGYVHIRSMNIPSFERFETAITASGQGKDGLVIDVRFNNGGWTTDYMMTVLSVRQHAFTIPRGAAGKLEKEKHNFRKFYPYGERLPLSAWVAPAVALCNEFSYSNAEIFSHAFKNLNRGLLIGQPTFGAVISTGSVGLIDGSRVRMPYRGWYAKATDQNMENGPAEPDILVDEAPDDYAAGRDPQLKRAVDELLKQIDAK</sequence>
<feature type="active site" description="Nucleophile" evidence="8">
    <location>
        <position position="998"/>
    </location>
</feature>
<dbReference type="SUPFAM" id="SSF50156">
    <property type="entry name" value="PDZ domain-like"/>
    <property type="match status" value="1"/>
</dbReference>
<evidence type="ECO:0000256" key="9">
    <source>
        <dbReference type="SAM" id="MobiDB-lite"/>
    </source>
</evidence>
<dbReference type="SUPFAM" id="SSF82171">
    <property type="entry name" value="DPP6 N-terminal domain-like"/>
    <property type="match status" value="1"/>
</dbReference>
<dbReference type="Proteomes" id="UP000663929">
    <property type="component" value="Chromosome"/>
</dbReference>
<evidence type="ECO:0000256" key="1">
    <source>
        <dbReference type="ARBA" id="ARBA00004496"/>
    </source>
</evidence>
<dbReference type="SUPFAM" id="SSF52096">
    <property type="entry name" value="ClpP/crotonase"/>
    <property type="match status" value="1"/>
</dbReference>
<evidence type="ECO:0000313" key="11">
    <source>
        <dbReference type="EMBL" id="QTD47722.1"/>
    </source>
</evidence>
<dbReference type="SUPFAM" id="SSF50969">
    <property type="entry name" value="YVTN repeat-like/Quinoprotein amine dehydrogenase"/>
    <property type="match status" value="2"/>
</dbReference>
<evidence type="ECO:0000256" key="3">
    <source>
        <dbReference type="ARBA" id="ARBA00022490"/>
    </source>
</evidence>
<feature type="active site" description="Charge relay system" evidence="8">
    <location>
        <position position="1055"/>
    </location>
</feature>
<dbReference type="PROSITE" id="PS50106">
    <property type="entry name" value="PDZ"/>
    <property type="match status" value="1"/>
</dbReference>
<feature type="domain" description="PDZ" evidence="10">
    <location>
        <begin position="777"/>
        <end position="868"/>
    </location>
</feature>
<dbReference type="InterPro" id="IPR001478">
    <property type="entry name" value="PDZ"/>
</dbReference>
<dbReference type="KEGG" id="scor:J3U87_19200"/>
<dbReference type="GO" id="GO:0008236">
    <property type="term" value="F:serine-type peptidase activity"/>
    <property type="evidence" value="ECO:0007669"/>
    <property type="project" value="UniProtKB-UniRule"/>
</dbReference>
<keyword evidence="6 7" id="KW-0720">Serine protease</keyword>